<dbReference type="Gene3D" id="1.10.287.130">
    <property type="match status" value="1"/>
</dbReference>
<dbReference type="RefSeq" id="WP_187537195.1">
    <property type="nucleotide sequence ID" value="NZ_BAABJT010000001.1"/>
</dbReference>
<dbReference type="InterPro" id="IPR036097">
    <property type="entry name" value="HisK_dim/P_sf"/>
</dbReference>
<dbReference type="KEGG" id="slut:H9L13_07735"/>
<keyword evidence="5" id="KW-0418">Kinase</keyword>
<keyword evidence="6" id="KW-1185">Reference proteome</keyword>
<gene>
    <name evidence="5" type="ORF">H9L13_07735</name>
</gene>
<organism evidence="5 6">
    <name type="scientific">Sphingomonas lutea</name>
    <dbReference type="NCBI Taxonomy" id="1045317"/>
    <lineage>
        <taxon>Bacteria</taxon>
        <taxon>Pseudomonadati</taxon>
        <taxon>Pseudomonadota</taxon>
        <taxon>Alphaproteobacteria</taxon>
        <taxon>Sphingomonadales</taxon>
        <taxon>Sphingomonadaceae</taxon>
        <taxon>Sphingomonas</taxon>
    </lineage>
</organism>
<dbReference type="EMBL" id="CP060718">
    <property type="protein sequence ID" value="QNN66603.1"/>
    <property type="molecule type" value="Genomic_DNA"/>
</dbReference>
<name>A0A7G9SFH8_9SPHN</name>
<dbReference type="AlphaFoldDB" id="A0A7G9SFH8"/>
<evidence type="ECO:0000259" key="4">
    <source>
        <dbReference type="SMART" id="SM00388"/>
    </source>
</evidence>
<dbReference type="CDD" id="cd00082">
    <property type="entry name" value="HisKA"/>
    <property type="match status" value="1"/>
</dbReference>
<keyword evidence="5" id="KW-0808">Transferase</keyword>
<dbReference type="InterPro" id="IPR003661">
    <property type="entry name" value="HisK_dim/P_dom"/>
</dbReference>
<feature type="compositionally biased region" description="Basic and acidic residues" evidence="3">
    <location>
        <begin position="142"/>
        <end position="155"/>
    </location>
</feature>
<evidence type="ECO:0000313" key="5">
    <source>
        <dbReference type="EMBL" id="QNN66603.1"/>
    </source>
</evidence>
<accession>A0A7G9SFH8</accession>
<evidence type="ECO:0000256" key="2">
    <source>
        <dbReference type="ARBA" id="ARBA00012438"/>
    </source>
</evidence>
<dbReference type="Proteomes" id="UP000515971">
    <property type="component" value="Chromosome"/>
</dbReference>
<evidence type="ECO:0000313" key="6">
    <source>
        <dbReference type="Proteomes" id="UP000515971"/>
    </source>
</evidence>
<dbReference type="EC" id="2.7.13.3" evidence="2"/>
<sequence length="520" mass="55572">MRFDDRLLTVLNQPAGDRHDAAVRWRQLVDLVARAGQGGASPVVSQALDSIRAEADTVDEHLRAAAARAVAALPLPPGLLEYFASDRLSVSAPVLAAAKLDTVQWRALLGVADDETRRFIETLHPELGAPEADLTEALVEHPEPKPTPALEREPDPQEQSAGPSLHDVVARIERRRRGRAGSASPIGPAVAAPAGAPTLFRWECDPSGEIVWVEGAPRGALIGRSIARPQEIEGDRMDGEVVRAFAMRAPFRDSGMTIGGEGYAAGDWKISGVPAFEPADGRFAGYRGVALREVPADLPVETRDAGPDPDSLRELVHEIKTPLTAIIGFAQIIDGQFLGPADRRYRQRAGDIVEQAQLLLGAIDDLDFAAKVHSGGGGGRVDLAELLERTAESVRELSLERQVQLEVPRAQRIAPAAVEPELADRLMFRLCTSIIEASQAGERLRLSVDESGGRCRFSISRPNLLRGIGNSELFDAATAPADDEVARAAFSLRLIRGLARVAGGELAASAAGFALLFPVG</sequence>
<evidence type="ECO:0000256" key="3">
    <source>
        <dbReference type="SAM" id="MobiDB-lite"/>
    </source>
</evidence>
<dbReference type="Pfam" id="PF00512">
    <property type="entry name" value="HisKA"/>
    <property type="match status" value="1"/>
</dbReference>
<evidence type="ECO:0000256" key="1">
    <source>
        <dbReference type="ARBA" id="ARBA00000085"/>
    </source>
</evidence>
<protein>
    <recommendedName>
        <fullName evidence="2">histidine kinase</fullName>
        <ecNumber evidence="2">2.7.13.3</ecNumber>
    </recommendedName>
</protein>
<reference evidence="5 6" key="1">
    <citation type="submission" date="2020-08" db="EMBL/GenBank/DDBJ databases">
        <title>Genome sequence of Sphingomonas lutea KCTC 23642T.</title>
        <authorList>
            <person name="Hyun D.-W."/>
            <person name="Bae J.-W."/>
        </authorList>
    </citation>
    <scope>NUCLEOTIDE SEQUENCE [LARGE SCALE GENOMIC DNA]</scope>
    <source>
        <strain evidence="5 6">KCTC 23642</strain>
    </source>
</reference>
<feature type="region of interest" description="Disordered" evidence="3">
    <location>
        <begin position="142"/>
        <end position="167"/>
    </location>
</feature>
<dbReference type="SUPFAM" id="SSF47384">
    <property type="entry name" value="Homodimeric domain of signal transducing histidine kinase"/>
    <property type="match status" value="1"/>
</dbReference>
<comment type="catalytic activity">
    <reaction evidence="1">
        <text>ATP + protein L-histidine = ADP + protein N-phospho-L-histidine.</text>
        <dbReference type="EC" id="2.7.13.3"/>
    </reaction>
</comment>
<proteinExistence type="predicted"/>
<dbReference type="SMART" id="SM00388">
    <property type="entry name" value="HisKA"/>
    <property type="match status" value="1"/>
</dbReference>
<feature type="domain" description="Signal transduction histidine kinase dimerisation/phosphoacceptor" evidence="4">
    <location>
        <begin position="311"/>
        <end position="375"/>
    </location>
</feature>
<dbReference type="GO" id="GO:0000155">
    <property type="term" value="F:phosphorelay sensor kinase activity"/>
    <property type="evidence" value="ECO:0007669"/>
    <property type="project" value="InterPro"/>
</dbReference>